<dbReference type="CDD" id="cd07185">
    <property type="entry name" value="OmpA_C-like"/>
    <property type="match status" value="1"/>
</dbReference>
<name>A0ABV8XUK3_9MICC</name>
<dbReference type="PANTHER" id="PTHR30329:SF20">
    <property type="entry name" value="EXPORTED PROTEIN"/>
    <property type="match status" value="1"/>
</dbReference>
<evidence type="ECO:0000256" key="1">
    <source>
        <dbReference type="ARBA" id="ARBA00004162"/>
    </source>
</evidence>
<keyword evidence="4 9" id="KW-0812">Transmembrane</keyword>
<keyword evidence="12" id="KW-1185">Reference proteome</keyword>
<reference evidence="12" key="1">
    <citation type="journal article" date="2019" name="Int. J. Syst. Evol. Microbiol.">
        <title>The Global Catalogue of Microorganisms (GCM) 10K type strain sequencing project: providing services to taxonomists for standard genome sequencing and annotation.</title>
        <authorList>
            <consortium name="The Broad Institute Genomics Platform"/>
            <consortium name="The Broad Institute Genome Sequencing Center for Infectious Disease"/>
            <person name="Wu L."/>
            <person name="Ma J."/>
        </authorList>
    </citation>
    <scope>NUCLEOTIDE SEQUENCE [LARGE SCALE GENOMIC DNA]</scope>
    <source>
        <strain evidence="12">CGMCC 1.12125</strain>
    </source>
</reference>
<evidence type="ECO:0000313" key="11">
    <source>
        <dbReference type="EMBL" id="MFC4428343.1"/>
    </source>
</evidence>
<proteinExistence type="inferred from homology"/>
<evidence type="ECO:0000256" key="4">
    <source>
        <dbReference type="ARBA" id="ARBA00022692"/>
    </source>
</evidence>
<dbReference type="PROSITE" id="PS51123">
    <property type="entry name" value="OMPA_2"/>
    <property type="match status" value="1"/>
</dbReference>
<organism evidence="11 12">
    <name type="scientific">Citricoccus alkalitolerans</name>
    <dbReference type="NCBI Taxonomy" id="246603"/>
    <lineage>
        <taxon>Bacteria</taxon>
        <taxon>Bacillati</taxon>
        <taxon>Actinomycetota</taxon>
        <taxon>Actinomycetes</taxon>
        <taxon>Micrococcales</taxon>
        <taxon>Micrococcaceae</taxon>
        <taxon>Citricoccus</taxon>
    </lineage>
</organism>
<feature type="region of interest" description="Disordered" evidence="8">
    <location>
        <begin position="248"/>
        <end position="277"/>
    </location>
</feature>
<evidence type="ECO:0000256" key="6">
    <source>
        <dbReference type="ARBA" id="ARBA00023136"/>
    </source>
</evidence>
<protein>
    <submittedName>
        <fullName evidence="11">Flagellar motor protein MotB</fullName>
    </submittedName>
</protein>
<evidence type="ECO:0000313" key="12">
    <source>
        <dbReference type="Proteomes" id="UP001595965"/>
    </source>
</evidence>
<dbReference type="InterPro" id="IPR006665">
    <property type="entry name" value="OmpA-like"/>
</dbReference>
<evidence type="ECO:0000256" key="5">
    <source>
        <dbReference type="ARBA" id="ARBA00022989"/>
    </source>
</evidence>
<keyword evidence="3" id="KW-1003">Cell membrane</keyword>
<keyword evidence="5 9" id="KW-1133">Transmembrane helix</keyword>
<evidence type="ECO:0000256" key="7">
    <source>
        <dbReference type="PROSITE-ProRule" id="PRU00473"/>
    </source>
</evidence>
<dbReference type="SUPFAM" id="SSF103088">
    <property type="entry name" value="OmpA-like"/>
    <property type="match status" value="1"/>
</dbReference>
<dbReference type="Proteomes" id="UP001595965">
    <property type="component" value="Unassembled WGS sequence"/>
</dbReference>
<dbReference type="Pfam" id="PF00691">
    <property type="entry name" value="OmpA"/>
    <property type="match status" value="1"/>
</dbReference>
<comment type="similarity">
    <text evidence="2">Belongs to the MotB family.</text>
</comment>
<gene>
    <name evidence="11" type="ORF">ACFO0K_01455</name>
</gene>
<dbReference type="RefSeq" id="WP_344230256.1">
    <property type="nucleotide sequence ID" value="NZ_BAAALH010000002.1"/>
</dbReference>
<evidence type="ECO:0000256" key="9">
    <source>
        <dbReference type="SAM" id="Phobius"/>
    </source>
</evidence>
<dbReference type="EMBL" id="JBHSEN010000001">
    <property type="protein sequence ID" value="MFC4428343.1"/>
    <property type="molecule type" value="Genomic_DNA"/>
</dbReference>
<dbReference type="InterPro" id="IPR036737">
    <property type="entry name" value="OmpA-like_sf"/>
</dbReference>
<keyword evidence="6 7" id="KW-0472">Membrane</keyword>
<feature type="compositionally biased region" description="Low complexity" evidence="8">
    <location>
        <begin position="254"/>
        <end position="271"/>
    </location>
</feature>
<dbReference type="Pfam" id="PF13677">
    <property type="entry name" value="MotB_plug"/>
    <property type="match status" value="1"/>
</dbReference>
<accession>A0ABV8XUK3</accession>
<comment type="subcellular location">
    <subcellularLocation>
        <location evidence="1">Cell membrane</location>
        <topology evidence="1">Single-pass membrane protein</topology>
    </subcellularLocation>
</comment>
<comment type="caution">
    <text evidence="11">The sequence shown here is derived from an EMBL/GenBank/DDBJ whole genome shotgun (WGS) entry which is preliminary data.</text>
</comment>
<keyword evidence="11" id="KW-0282">Flagellum</keyword>
<feature type="region of interest" description="Disordered" evidence="8">
    <location>
        <begin position="219"/>
        <end position="238"/>
    </location>
</feature>
<evidence type="ECO:0000256" key="2">
    <source>
        <dbReference type="ARBA" id="ARBA00008914"/>
    </source>
</evidence>
<dbReference type="InterPro" id="IPR050330">
    <property type="entry name" value="Bact_OuterMem_StrucFunc"/>
</dbReference>
<dbReference type="Gene3D" id="3.30.1330.60">
    <property type="entry name" value="OmpA-like domain"/>
    <property type="match status" value="1"/>
</dbReference>
<keyword evidence="11" id="KW-0969">Cilium</keyword>
<dbReference type="PANTHER" id="PTHR30329">
    <property type="entry name" value="STATOR ELEMENT OF FLAGELLAR MOTOR COMPLEX"/>
    <property type="match status" value="1"/>
</dbReference>
<evidence type="ECO:0000256" key="8">
    <source>
        <dbReference type="SAM" id="MobiDB-lite"/>
    </source>
</evidence>
<evidence type="ECO:0000256" key="3">
    <source>
        <dbReference type="ARBA" id="ARBA00022475"/>
    </source>
</evidence>
<feature type="domain" description="OmpA-like" evidence="10">
    <location>
        <begin position="133"/>
        <end position="250"/>
    </location>
</feature>
<feature type="transmembrane region" description="Helical" evidence="9">
    <location>
        <begin position="21"/>
        <end position="41"/>
    </location>
</feature>
<evidence type="ECO:0000259" key="10">
    <source>
        <dbReference type="PROSITE" id="PS51123"/>
    </source>
</evidence>
<keyword evidence="11" id="KW-0966">Cell projection</keyword>
<sequence length="277" mass="29367">MSRRRKGKGAPHAPEMDERWAVSYLDMMTVLFLTFVVLFSMSSIDAGKYEQLKNSLAQGFGQEETELNDLNSGIDAMEPGPEAVDAVESSGEMAKPQPPQTAAEKLEDIQAGVQANLTRAGQDSAVEFTHANGALVIRILSGETMFTPDDASLSDSATDLLAGITPVIEAEGGSVVVEGHADYRQPLNYETNWELSADRAVQVVRHMVDAQGFSGEKASATGFGSTRPIEGQRDMLDRNRRVDIVVETQDDAGADAGAGTSGASGAATPGDPDSDET</sequence>
<dbReference type="InterPro" id="IPR025713">
    <property type="entry name" value="MotB-like_N_dom"/>
</dbReference>